<dbReference type="PANTHER" id="PTHR39428:SF1">
    <property type="entry name" value="F420H(2)-DEPENDENT QUINONE REDUCTASE RV1261C"/>
    <property type="match status" value="1"/>
</dbReference>
<comment type="caution">
    <text evidence="3">The sequence shown here is derived from an EMBL/GenBank/DDBJ whole genome shotgun (WGS) entry which is preliminary data.</text>
</comment>
<dbReference type="Gene3D" id="2.30.110.10">
    <property type="entry name" value="Electron Transport, Fmn-binding Protein, Chain A"/>
    <property type="match status" value="1"/>
</dbReference>
<keyword evidence="4" id="KW-1185">Reference proteome</keyword>
<evidence type="ECO:0008006" key="5">
    <source>
        <dbReference type="Google" id="ProtNLM"/>
    </source>
</evidence>
<accession>X0QXL6</accession>
<comment type="similarity">
    <text evidence="1">Belongs to the F420H(2)-dependent quinone reductase family.</text>
</comment>
<proteinExistence type="inferred from homology"/>
<dbReference type="GO" id="GO:0070967">
    <property type="term" value="F:coenzyme F420 binding"/>
    <property type="evidence" value="ECO:0007669"/>
    <property type="project" value="TreeGrafter"/>
</dbReference>
<evidence type="ECO:0000256" key="1">
    <source>
        <dbReference type="ARBA" id="ARBA00008710"/>
    </source>
</evidence>
<reference evidence="3 4" key="1">
    <citation type="submission" date="2014-02" db="EMBL/GenBank/DDBJ databases">
        <title>Whole genome shotgun sequence of Rhodococcus wratislaviensis NBRC 100605.</title>
        <authorList>
            <person name="Hosoyama A."/>
            <person name="Tsuchikane K."/>
            <person name="Yoshida I."/>
            <person name="Ohji S."/>
            <person name="Ichikawa N."/>
            <person name="Yamazoe A."/>
            <person name="Fujita N."/>
        </authorList>
    </citation>
    <scope>NUCLEOTIDE SEQUENCE [LARGE SCALE GENOMIC DNA]</scope>
    <source>
        <strain evidence="3 4">NBRC 100605</strain>
    </source>
</reference>
<dbReference type="Pfam" id="PF04075">
    <property type="entry name" value="F420H2_quin_red"/>
    <property type="match status" value="1"/>
</dbReference>
<evidence type="ECO:0000256" key="2">
    <source>
        <dbReference type="ARBA" id="ARBA00049106"/>
    </source>
</evidence>
<dbReference type="InterPro" id="IPR012349">
    <property type="entry name" value="Split_barrel_FMN-bd"/>
</dbReference>
<evidence type="ECO:0000313" key="3">
    <source>
        <dbReference type="EMBL" id="GAF43365.1"/>
    </source>
</evidence>
<dbReference type="Proteomes" id="UP000019491">
    <property type="component" value="Unassembled WGS sequence"/>
</dbReference>
<dbReference type="GO" id="GO:0005886">
    <property type="term" value="C:plasma membrane"/>
    <property type="evidence" value="ECO:0007669"/>
    <property type="project" value="TreeGrafter"/>
</dbReference>
<dbReference type="PANTHER" id="PTHR39428">
    <property type="entry name" value="F420H(2)-DEPENDENT QUINONE REDUCTASE RV1261C"/>
    <property type="match status" value="1"/>
</dbReference>
<name>X0QXL6_RHOWR</name>
<evidence type="ECO:0000313" key="4">
    <source>
        <dbReference type="Proteomes" id="UP000019491"/>
    </source>
</evidence>
<sequence length="156" mass="17362">MGTICSECRDEDAVADLFVKALQLHQFVYERSGGWVGHRLLFGMPTLLLHSVGRKSGQSRTSALTYGRDGARFLVVASKGGAPTSPAWMHNVLAAPTCEIQVGRDHITVVARKVLPGDPDYDRMWATMNEINHGRYRDYQKKTDRPIPVIALTPNR</sequence>
<dbReference type="AlphaFoldDB" id="X0QXL6"/>
<protein>
    <recommendedName>
        <fullName evidence="5">Nitroreductase</fullName>
    </recommendedName>
</protein>
<dbReference type="GO" id="GO:0016491">
    <property type="term" value="F:oxidoreductase activity"/>
    <property type="evidence" value="ECO:0007669"/>
    <property type="project" value="InterPro"/>
</dbReference>
<dbReference type="EMBL" id="BAWF01000007">
    <property type="protein sequence ID" value="GAF43365.1"/>
    <property type="molecule type" value="Genomic_DNA"/>
</dbReference>
<comment type="catalytic activity">
    <reaction evidence="2">
        <text>oxidized coenzyme F420-(gamma-L-Glu)(n) + a quinol + H(+) = reduced coenzyme F420-(gamma-L-Glu)(n) + a quinone</text>
        <dbReference type="Rhea" id="RHEA:39663"/>
        <dbReference type="Rhea" id="RHEA-COMP:12939"/>
        <dbReference type="Rhea" id="RHEA-COMP:14378"/>
        <dbReference type="ChEBI" id="CHEBI:15378"/>
        <dbReference type="ChEBI" id="CHEBI:24646"/>
        <dbReference type="ChEBI" id="CHEBI:132124"/>
        <dbReference type="ChEBI" id="CHEBI:133980"/>
        <dbReference type="ChEBI" id="CHEBI:139511"/>
    </reaction>
</comment>
<dbReference type="NCBIfam" id="TIGR00026">
    <property type="entry name" value="hi_GC_TIGR00026"/>
    <property type="match status" value="1"/>
</dbReference>
<dbReference type="InterPro" id="IPR004378">
    <property type="entry name" value="F420H2_quin_Rdtase"/>
</dbReference>
<gene>
    <name evidence="3" type="ORF">RW1_007_00290</name>
</gene>
<organism evidence="3 4">
    <name type="scientific">Rhodococcus wratislaviensis NBRC 100605</name>
    <dbReference type="NCBI Taxonomy" id="1219028"/>
    <lineage>
        <taxon>Bacteria</taxon>
        <taxon>Bacillati</taxon>
        <taxon>Actinomycetota</taxon>
        <taxon>Actinomycetes</taxon>
        <taxon>Mycobacteriales</taxon>
        <taxon>Nocardiaceae</taxon>
        <taxon>Rhodococcus</taxon>
    </lineage>
</organism>